<dbReference type="EMBL" id="JASGBH010000002">
    <property type="protein sequence ID" value="MDI9232727.1"/>
    <property type="molecule type" value="Genomic_DNA"/>
</dbReference>
<dbReference type="Gene3D" id="2.160.10.10">
    <property type="entry name" value="Hexapeptide repeat proteins"/>
    <property type="match status" value="1"/>
</dbReference>
<feature type="domain" description="PglD N-terminal" evidence="2">
    <location>
        <begin position="4"/>
        <end position="83"/>
    </location>
</feature>
<evidence type="ECO:0000256" key="1">
    <source>
        <dbReference type="ARBA" id="ARBA00007274"/>
    </source>
</evidence>
<dbReference type="InterPro" id="IPR041561">
    <property type="entry name" value="PglD_N"/>
</dbReference>
<dbReference type="InterPro" id="IPR020019">
    <property type="entry name" value="AcTrfase_PglD-like"/>
</dbReference>
<dbReference type="SUPFAM" id="SSF51161">
    <property type="entry name" value="Trimeric LpxA-like enzymes"/>
    <property type="match status" value="1"/>
</dbReference>
<organism evidence="3 4">
    <name type="scientific">Limnohabitans lacus</name>
    <dbReference type="NCBI Taxonomy" id="3045173"/>
    <lineage>
        <taxon>Bacteria</taxon>
        <taxon>Pseudomonadati</taxon>
        <taxon>Pseudomonadota</taxon>
        <taxon>Betaproteobacteria</taxon>
        <taxon>Burkholderiales</taxon>
        <taxon>Comamonadaceae</taxon>
        <taxon>Limnohabitans</taxon>
    </lineage>
</organism>
<dbReference type="PANTHER" id="PTHR43300">
    <property type="entry name" value="ACETYLTRANSFERASE"/>
    <property type="match status" value="1"/>
</dbReference>
<dbReference type="Proteomes" id="UP001431902">
    <property type="component" value="Unassembled WGS sequence"/>
</dbReference>
<protein>
    <submittedName>
        <fullName evidence="3">NeuD/PglB/VioB family sugar acetyltransferase</fullName>
    </submittedName>
</protein>
<comment type="similarity">
    <text evidence="1">Belongs to the transferase hexapeptide repeat family.</text>
</comment>
<dbReference type="PANTHER" id="PTHR43300:SF7">
    <property type="entry name" value="UDP-N-ACETYLBACILLOSAMINE N-ACETYLTRANSFERASE"/>
    <property type="match status" value="1"/>
</dbReference>
<keyword evidence="4" id="KW-1185">Reference proteome</keyword>
<comment type="caution">
    <text evidence="3">The sequence shown here is derived from an EMBL/GenBank/DDBJ whole genome shotgun (WGS) entry which is preliminary data.</text>
</comment>
<evidence type="ECO:0000313" key="4">
    <source>
        <dbReference type="Proteomes" id="UP001431902"/>
    </source>
</evidence>
<sequence length="210" mass="21980">MTERLILVGGGDFARELINWTDDLVDLGKSIPVTGFLDDNPDALKGFQYPVAYLGSIQSYVPQPGDRLLMAVGNPKVKKTLFADMKSKGCHFSTLIHPSAVVARTARLGEGVVVCPQAFISADATVGDLCAINGSASVGHDVKLGSFATLSAHVDLTGWVQVDECVFFGSGARVLPKVKIGAGARIGAGAVVMRSVPADAVVYAPPAKRL</sequence>
<reference evidence="3" key="1">
    <citation type="submission" date="2023-05" db="EMBL/GenBank/DDBJ databases">
        <title>Limnohabitans sp. strain HM2-2 Genome sequencing and assembly.</title>
        <authorList>
            <person name="Jung Y."/>
        </authorList>
    </citation>
    <scope>NUCLEOTIDE SEQUENCE</scope>
    <source>
        <strain evidence="3">HM2-2</strain>
    </source>
</reference>
<dbReference type="Gene3D" id="3.40.50.20">
    <property type="match status" value="1"/>
</dbReference>
<evidence type="ECO:0000259" key="2">
    <source>
        <dbReference type="Pfam" id="PF17836"/>
    </source>
</evidence>
<evidence type="ECO:0000313" key="3">
    <source>
        <dbReference type="EMBL" id="MDI9232727.1"/>
    </source>
</evidence>
<dbReference type="InterPro" id="IPR011004">
    <property type="entry name" value="Trimer_LpxA-like_sf"/>
</dbReference>
<dbReference type="NCBIfam" id="TIGR03570">
    <property type="entry name" value="NeuD_NnaD"/>
    <property type="match status" value="1"/>
</dbReference>
<dbReference type="CDD" id="cd03360">
    <property type="entry name" value="LbH_AT_putative"/>
    <property type="match status" value="1"/>
</dbReference>
<name>A0ABT6X432_9BURK</name>
<dbReference type="Pfam" id="PF17836">
    <property type="entry name" value="PglD_N"/>
    <property type="match status" value="1"/>
</dbReference>
<proteinExistence type="inferred from homology"/>
<gene>
    <name evidence="3" type="ORF">QLQ16_02635</name>
</gene>
<dbReference type="InterPro" id="IPR050179">
    <property type="entry name" value="Trans_hexapeptide_repeat"/>
</dbReference>
<accession>A0ABT6X432</accession>
<dbReference type="RefSeq" id="WP_283223139.1">
    <property type="nucleotide sequence ID" value="NZ_JASGBH010000002.1"/>
</dbReference>